<name>A0A314KGM7_NICAT</name>
<comment type="caution">
    <text evidence="2">The sequence shown here is derived from an EMBL/GenBank/DDBJ whole genome shotgun (WGS) entry which is preliminary data.</text>
</comment>
<feature type="chain" id="PRO_5016288247" description="Carboxypeptidase A inhibitor-like domain-containing protein" evidence="1">
    <location>
        <begin position="21"/>
        <end position="91"/>
    </location>
</feature>
<gene>
    <name evidence="2" type="ORF">A4A49_41077</name>
</gene>
<keyword evidence="3" id="KW-1185">Reference proteome</keyword>
<proteinExistence type="predicted"/>
<dbReference type="EMBL" id="MJEQ01002036">
    <property type="protein sequence ID" value="OIT28531.1"/>
    <property type="molecule type" value="Genomic_DNA"/>
</dbReference>
<protein>
    <recommendedName>
        <fullName evidence="4">Carboxypeptidase A inhibitor-like domain-containing protein</fullName>
    </recommendedName>
</protein>
<sequence>MTKKCLFFFYVLFVVLTVHSFWSSNTRAMALRDLPFEVEFIEKILLPDSLTYTQRCWDRCEINFDCRKLPGCGYCRRQSSKSPFKRCLTPR</sequence>
<evidence type="ECO:0000313" key="2">
    <source>
        <dbReference type="EMBL" id="OIT28531.1"/>
    </source>
</evidence>
<evidence type="ECO:0000313" key="3">
    <source>
        <dbReference type="Proteomes" id="UP000187609"/>
    </source>
</evidence>
<keyword evidence="1" id="KW-0732">Signal</keyword>
<organism evidence="2 3">
    <name type="scientific">Nicotiana attenuata</name>
    <name type="common">Coyote tobacco</name>
    <dbReference type="NCBI Taxonomy" id="49451"/>
    <lineage>
        <taxon>Eukaryota</taxon>
        <taxon>Viridiplantae</taxon>
        <taxon>Streptophyta</taxon>
        <taxon>Embryophyta</taxon>
        <taxon>Tracheophyta</taxon>
        <taxon>Spermatophyta</taxon>
        <taxon>Magnoliopsida</taxon>
        <taxon>eudicotyledons</taxon>
        <taxon>Gunneridae</taxon>
        <taxon>Pentapetalae</taxon>
        <taxon>asterids</taxon>
        <taxon>lamiids</taxon>
        <taxon>Solanales</taxon>
        <taxon>Solanaceae</taxon>
        <taxon>Nicotianoideae</taxon>
        <taxon>Nicotianeae</taxon>
        <taxon>Nicotiana</taxon>
    </lineage>
</organism>
<dbReference type="Proteomes" id="UP000187609">
    <property type="component" value="Unassembled WGS sequence"/>
</dbReference>
<dbReference type="Gramene" id="OIT28531">
    <property type="protein sequence ID" value="OIT28531"/>
    <property type="gene ID" value="A4A49_41077"/>
</dbReference>
<evidence type="ECO:0000256" key="1">
    <source>
        <dbReference type="SAM" id="SignalP"/>
    </source>
</evidence>
<dbReference type="AlphaFoldDB" id="A0A314KGM7"/>
<reference evidence="2" key="1">
    <citation type="submission" date="2016-11" db="EMBL/GenBank/DDBJ databases">
        <title>The genome of Nicotiana attenuata.</title>
        <authorList>
            <person name="Xu S."/>
            <person name="Brockmoeller T."/>
            <person name="Gaquerel E."/>
            <person name="Navarro A."/>
            <person name="Kuhl H."/>
            <person name="Gase K."/>
            <person name="Ling Z."/>
            <person name="Zhou W."/>
            <person name="Kreitzer C."/>
            <person name="Stanke M."/>
            <person name="Tang H."/>
            <person name="Lyons E."/>
            <person name="Pandey P."/>
            <person name="Pandey S.P."/>
            <person name="Timmermann B."/>
            <person name="Baldwin I.T."/>
        </authorList>
    </citation>
    <scope>NUCLEOTIDE SEQUENCE [LARGE SCALE GENOMIC DNA]</scope>
    <source>
        <strain evidence="2">UT</strain>
    </source>
</reference>
<dbReference type="SMR" id="A0A314KGM7"/>
<evidence type="ECO:0008006" key="4">
    <source>
        <dbReference type="Google" id="ProtNLM"/>
    </source>
</evidence>
<accession>A0A314KGM7</accession>
<feature type="signal peptide" evidence="1">
    <location>
        <begin position="1"/>
        <end position="20"/>
    </location>
</feature>